<accession>A0A8E2AI37</accession>
<name>A0A8E2AI37_9APHY</name>
<evidence type="ECO:0000313" key="2">
    <source>
        <dbReference type="Proteomes" id="UP000250043"/>
    </source>
</evidence>
<evidence type="ECO:0000313" key="1">
    <source>
        <dbReference type="EMBL" id="OCH84903.1"/>
    </source>
</evidence>
<dbReference type="EMBL" id="KV722623">
    <property type="protein sequence ID" value="OCH84903.1"/>
    <property type="molecule type" value="Genomic_DNA"/>
</dbReference>
<sequence>MSVAKSVSLMSCLILNSRAESSADSWSQLTRLGLRVSDPIITVRERTSGSKCGEVSIVRKRSGASWRLVLKRSVIWELNAQGASGG</sequence>
<gene>
    <name evidence="1" type="ORF">OBBRIDRAFT_356529</name>
</gene>
<protein>
    <submittedName>
        <fullName evidence="1">Uncharacterized protein</fullName>
    </submittedName>
</protein>
<keyword evidence="2" id="KW-1185">Reference proteome</keyword>
<proteinExistence type="predicted"/>
<dbReference type="AlphaFoldDB" id="A0A8E2AI37"/>
<dbReference type="Proteomes" id="UP000250043">
    <property type="component" value="Unassembled WGS sequence"/>
</dbReference>
<organism evidence="1 2">
    <name type="scientific">Obba rivulosa</name>
    <dbReference type="NCBI Taxonomy" id="1052685"/>
    <lineage>
        <taxon>Eukaryota</taxon>
        <taxon>Fungi</taxon>
        <taxon>Dikarya</taxon>
        <taxon>Basidiomycota</taxon>
        <taxon>Agaricomycotina</taxon>
        <taxon>Agaricomycetes</taxon>
        <taxon>Polyporales</taxon>
        <taxon>Gelatoporiaceae</taxon>
        <taxon>Obba</taxon>
    </lineage>
</organism>
<reference evidence="1 2" key="1">
    <citation type="submission" date="2016-07" db="EMBL/GenBank/DDBJ databases">
        <title>Draft genome of the white-rot fungus Obba rivulosa 3A-2.</title>
        <authorList>
            <consortium name="DOE Joint Genome Institute"/>
            <person name="Miettinen O."/>
            <person name="Riley R."/>
            <person name="Acob R."/>
            <person name="Barry K."/>
            <person name="Cullen D."/>
            <person name="De Vries R."/>
            <person name="Hainaut M."/>
            <person name="Hatakka A."/>
            <person name="Henrissat B."/>
            <person name="Hilden K."/>
            <person name="Kuo R."/>
            <person name="Labutti K."/>
            <person name="Lipzen A."/>
            <person name="Makela M.R."/>
            <person name="Sandor L."/>
            <person name="Spatafora J.W."/>
            <person name="Grigoriev I.V."/>
            <person name="Hibbett D.S."/>
        </authorList>
    </citation>
    <scope>NUCLEOTIDE SEQUENCE [LARGE SCALE GENOMIC DNA]</scope>
    <source>
        <strain evidence="1 2">3A-2</strain>
    </source>
</reference>